<feature type="compositionally biased region" description="Basic and acidic residues" evidence="1">
    <location>
        <begin position="128"/>
        <end position="137"/>
    </location>
</feature>
<feature type="region of interest" description="Disordered" evidence="1">
    <location>
        <begin position="228"/>
        <end position="255"/>
    </location>
</feature>
<keyword evidence="3" id="KW-1185">Reference proteome</keyword>
<evidence type="ECO:0000256" key="1">
    <source>
        <dbReference type="SAM" id="MobiDB-lite"/>
    </source>
</evidence>
<evidence type="ECO:0000256" key="2">
    <source>
        <dbReference type="SAM" id="Phobius"/>
    </source>
</evidence>
<reference evidence="4" key="1">
    <citation type="submission" date="2025-08" db="UniProtKB">
        <authorList>
            <consortium name="RefSeq"/>
        </authorList>
    </citation>
    <scope>IDENTIFICATION</scope>
    <source>
        <tissue evidence="4">Muscle</tissue>
    </source>
</reference>
<protein>
    <submittedName>
        <fullName evidence="4">Uncharacterized protein LOC113995185 isoform X1</fullName>
    </submittedName>
</protein>
<gene>
    <name evidence="4" type="primary">LOC113995185</name>
</gene>
<dbReference type="Proteomes" id="UP000504627">
    <property type="component" value="Unplaced"/>
</dbReference>
<keyword evidence="2" id="KW-1133">Transmembrane helix</keyword>
<evidence type="ECO:0000313" key="4">
    <source>
        <dbReference type="RefSeq" id="XP_039242306.1"/>
    </source>
</evidence>
<organism evidence="3 4">
    <name type="scientific">Pipra filicauda</name>
    <name type="common">Wire-tailed manakin</name>
    <dbReference type="NCBI Taxonomy" id="649802"/>
    <lineage>
        <taxon>Eukaryota</taxon>
        <taxon>Metazoa</taxon>
        <taxon>Chordata</taxon>
        <taxon>Craniata</taxon>
        <taxon>Vertebrata</taxon>
        <taxon>Euteleostomi</taxon>
        <taxon>Archelosauria</taxon>
        <taxon>Archosauria</taxon>
        <taxon>Dinosauria</taxon>
        <taxon>Saurischia</taxon>
        <taxon>Theropoda</taxon>
        <taxon>Coelurosauria</taxon>
        <taxon>Aves</taxon>
        <taxon>Neognathae</taxon>
        <taxon>Neoaves</taxon>
        <taxon>Telluraves</taxon>
        <taxon>Australaves</taxon>
        <taxon>Passeriformes</taxon>
        <taxon>Pipridae</taxon>
        <taxon>Pipra</taxon>
    </lineage>
</organism>
<name>A0A7R5KLK3_9PASS</name>
<dbReference type="AlphaFoldDB" id="A0A7R5KLK3"/>
<proteinExistence type="predicted"/>
<keyword evidence="2" id="KW-0472">Membrane</keyword>
<sequence>MTKPGHEVTRPGIRVQCGAGATGITPVAAGAAAVSAEPALTVPAVPVPAVPVVPAVTVTVIAVSSDSASSGSSSSTSCVSSNSDSSDSMLQARWALALILLLVALPAGGVRAAPWRPWAVALEREPVDKEAPQEDHQAVPVPGENTGAVQPTGVPGPEYRDGRGQSSQDTSKVLHEILGQLKTIARGVNSLSLNSAVDGRRFTSAVVGRADPNLVDGRTDPIAVVGRADPNAVDGRTDPNTVDGRTDPNAVVGRADPNSVGADTFQTYCIEGIVAVLGSMLLGMVLCCVFHLWRKRRKRLAASRAGSERPNSRAEASRIFAGAFK</sequence>
<keyword evidence="2" id="KW-0812">Transmembrane</keyword>
<dbReference type="GeneID" id="113995185"/>
<feature type="region of interest" description="Disordered" evidence="1">
    <location>
        <begin position="128"/>
        <end position="169"/>
    </location>
</feature>
<dbReference type="RefSeq" id="XP_039242306.1">
    <property type="nucleotide sequence ID" value="XM_039386372.1"/>
</dbReference>
<evidence type="ECO:0000313" key="3">
    <source>
        <dbReference type="Proteomes" id="UP000504627"/>
    </source>
</evidence>
<feature type="transmembrane region" description="Helical" evidence="2">
    <location>
        <begin position="273"/>
        <end position="293"/>
    </location>
</feature>
<accession>A0A7R5KLK3</accession>